<dbReference type="CDD" id="cd09917">
    <property type="entry name" value="F-box_SF"/>
    <property type="match status" value="1"/>
</dbReference>
<protein>
    <submittedName>
        <fullName evidence="2">G7309 protein</fullName>
    </submittedName>
</protein>
<accession>A0ABP1FXK3</accession>
<evidence type="ECO:0000313" key="2">
    <source>
        <dbReference type="EMBL" id="CAL5224598.1"/>
    </source>
</evidence>
<reference evidence="2 3" key="1">
    <citation type="submission" date="2024-06" db="EMBL/GenBank/DDBJ databases">
        <authorList>
            <person name="Kraege A."/>
            <person name="Thomma B."/>
        </authorList>
    </citation>
    <scope>NUCLEOTIDE SEQUENCE [LARGE SCALE GENOMIC DNA]</scope>
</reference>
<evidence type="ECO:0000313" key="3">
    <source>
        <dbReference type="Proteomes" id="UP001497392"/>
    </source>
</evidence>
<comment type="caution">
    <text evidence="2">The sequence shown here is derived from an EMBL/GenBank/DDBJ whole genome shotgun (WGS) entry which is preliminary data.</text>
</comment>
<dbReference type="SUPFAM" id="SSF81383">
    <property type="entry name" value="F-box domain"/>
    <property type="match status" value="1"/>
</dbReference>
<dbReference type="Proteomes" id="UP001497392">
    <property type="component" value="Unassembled WGS sequence"/>
</dbReference>
<keyword evidence="3" id="KW-1185">Reference proteome</keyword>
<sequence>MDLPDGPLTSILRHLPLESKIQAQAVCKTFRDILCNPSGGSGVWGSVRLEDPVFDAASTIALAGWLMQRAPGIWLLQYMPRMADMQRKQEILRNVIPKVAARLAPEAAFELDLTSASAEALFGNQEPAWLMPHRDGPLTPYWASLAGALTRLDLRFDQSFLTLDLPLDRGVPVVLEQLTNLRGLTMRDTKRGPMHLDRSLDPFLDMQHLAGLMFMGKPAKIKHALQTRYEWTPEALEILLLARIRLQEEAQMQGSRRTSMLWC</sequence>
<dbReference type="InterPro" id="IPR036047">
    <property type="entry name" value="F-box-like_dom_sf"/>
</dbReference>
<organism evidence="2 3">
    <name type="scientific">Coccomyxa viridis</name>
    <dbReference type="NCBI Taxonomy" id="1274662"/>
    <lineage>
        <taxon>Eukaryota</taxon>
        <taxon>Viridiplantae</taxon>
        <taxon>Chlorophyta</taxon>
        <taxon>core chlorophytes</taxon>
        <taxon>Trebouxiophyceae</taxon>
        <taxon>Trebouxiophyceae incertae sedis</taxon>
        <taxon>Coccomyxaceae</taxon>
        <taxon>Coccomyxa</taxon>
    </lineage>
</organism>
<gene>
    <name evidence="2" type="primary">g7309</name>
    <name evidence="2" type="ORF">VP750_LOCUS6257</name>
</gene>
<dbReference type="PROSITE" id="PS50181">
    <property type="entry name" value="FBOX"/>
    <property type="match status" value="1"/>
</dbReference>
<dbReference type="InterPro" id="IPR001810">
    <property type="entry name" value="F-box_dom"/>
</dbReference>
<dbReference type="EMBL" id="CAXHTA020000011">
    <property type="protein sequence ID" value="CAL5224598.1"/>
    <property type="molecule type" value="Genomic_DNA"/>
</dbReference>
<dbReference type="Pfam" id="PF00646">
    <property type="entry name" value="F-box"/>
    <property type="match status" value="1"/>
</dbReference>
<evidence type="ECO:0000259" key="1">
    <source>
        <dbReference type="PROSITE" id="PS50181"/>
    </source>
</evidence>
<name>A0ABP1FXK3_9CHLO</name>
<proteinExistence type="predicted"/>
<feature type="domain" description="F-box" evidence="1">
    <location>
        <begin position="1"/>
        <end position="47"/>
    </location>
</feature>
<dbReference type="Gene3D" id="1.20.1280.50">
    <property type="match status" value="1"/>
</dbReference>